<name>A0A178MA17_9PROT</name>
<gene>
    <name evidence="1" type="ORF">A6A05_04435</name>
</gene>
<dbReference type="STRING" id="1437059.A6A05_04435"/>
<dbReference type="Gene3D" id="2.60.120.620">
    <property type="entry name" value="q2cbj1_9rhob like domain"/>
    <property type="match status" value="1"/>
</dbReference>
<evidence type="ECO:0000313" key="1">
    <source>
        <dbReference type="EMBL" id="OAN45373.1"/>
    </source>
</evidence>
<keyword evidence="2" id="KW-1185">Reference proteome</keyword>
<dbReference type="InterPro" id="IPR027611">
    <property type="entry name" value="SpoChClust_oxygenase"/>
</dbReference>
<dbReference type="SUPFAM" id="SSF51197">
    <property type="entry name" value="Clavaminate synthase-like"/>
    <property type="match status" value="1"/>
</dbReference>
<dbReference type="EMBL" id="LWQU01000185">
    <property type="protein sequence ID" value="OAN45373.1"/>
    <property type="molecule type" value="Genomic_DNA"/>
</dbReference>
<comment type="caution">
    <text evidence="1">The sequence shown here is derived from an EMBL/GenBank/DDBJ whole genome shotgun (WGS) entry which is preliminary data.</text>
</comment>
<reference evidence="1 2" key="1">
    <citation type="submission" date="2016-04" db="EMBL/GenBank/DDBJ databases">
        <title>Draft genome sequence of freshwater magnetotactic bacteria Magnetospirillum marisnigri SP-1 and Magnetospirillum moscoviense BB-1.</title>
        <authorList>
            <person name="Koziaeva V."/>
            <person name="Dziuba M.V."/>
            <person name="Ivanov T.M."/>
            <person name="Kuznetsov B."/>
            <person name="Grouzdev D.S."/>
        </authorList>
    </citation>
    <scope>NUCLEOTIDE SEQUENCE [LARGE SCALE GENOMIC DNA]</scope>
    <source>
        <strain evidence="1 2">BB-1</strain>
    </source>
</reference>
<evidence type="ECO:0008006" key="3">
    <source>
        <dbReference type="Google" id="ProtNLM"/>
    </source>
</evidence>
<dbReference type="NCBIfam" id="TIGR04324">
    <property type="entry name" value="SpoChoClust_2"/>
    <property type="match status" value="1"/>
</dbReference>
<accession>A0A178MA17</accession>
<organism evidence="1 2">
    <name type="scientific">Magnetospirillum moscoviense</name>
    <dbReference type="NCBI Taxonomy" id="1437059"/>
    <lineage>
        <taxon>Bacteria</taxon>
        <taxon>Pseudomonadati</taxon>
        <taxon>Pseudomonadota</taxon>
        <taxon>Alphaproteobacteria</taxon>
        <taxon>Rhodospirillales</taxon>
        <taxon>Rhodospirillaceae</taxon>
        <taxon>Magnetospirillum</taxon>
    </lineage>
</organism>
<sequence>MMLVPVTDQESLDRVRVTVVAAARAELGLADEGDPVAFMNDFHRRGLSAVEMNSFRLALIRRINDEADIGRLIWQAFRDPLTCIIGPDVVVQKSANLVIHLPEDGNNAPIHRDAPPNSPFEVVVWVPLVDCFGTKGMCILDKNQSREGMDLLQASPETPERIENFVWDRFQPIPVPYGSAVMFWAGLLHAVPTNTEGQTRWSFNIRYKNTFAPYGTKGYPEYFKILEMSPLTELAYDWQRPKK</sequence>
<evidence type="ECO:0000313" key="2">
    <source>
        <dbReference type="Proteomes" id="UP000078543"/>
    </source>
</evidence>
<protein>
    <recommendedName>
        <fullName evidence="3">Fe2OG dioxygenase domain-containing protein</fullName>
    </recommendedName>
</protein>
<dbReference type="AlphaFoldDB" id="A0A178MA17"/>
<dbReference type="Proteomes" id="UP000078543">
    <property type="component" value="Unassembled WGS sequence"/>
</dbReference>
<proteinExistence type="predicted"/>